<gene>
    <name evidence="3" type="ORF">FHX52_0698</name>
</gene>
<evidence type="ECO:0000259" key="2">
    <source>
        <dbReference type="PROSITE" id="PS50234"/>
    </source>
</evidence>
<feature type="transmembrane region" description="Helical" evidence="1">
    <location>
        <begin position="66"/>
        <end position="85"/>
    </location>
</feature>
<dbReference type="InterPro" id="IPR036465">
    <property type="entry name" value="vWFA_dom_sf"/>
</dbReference>
<dbReference type="Gene3D" id="3.40.50.410">
    <property type="entry name" value="von Willebrand factor, type A domain"/>
    <property type="match status" value="1"/>
</dbReference>
<dbReference type="Pfam" id="PF00092">
    <property type="entry name" value="VWA"/>
    <property type="match status" value="1"/>
</dbReference>
<proteinExistence type="predicted"/>
<accession>A0A543PU31</accession>
<keyword evidence="1" id="KW-0472">Membrane</keyword>
<reference evidence="3 4" key="1">
    <citation type="submission" date="2019-06" db="EMBL/GenBank/DDBJ databases">
        <title>Sequencing the genomes of 1000 actinobacteria strains.</title>
        <authorList>
            <person name="Klenk H.-P."/>
        </authorList>
    </citation>
    <scope>NUCLEOTIDE SEQUENCE [LARGE SCALE GENOMIC DNA]</scope>
    <source>
        <strain evidence="3 4">DSM 21776</strain>
    </source>
</reference>
<dbReference type="RefSeq" id="WP_141819937.1">
    <property type="nucleotide sequence ID" value="NZ_BAAAQC010000005.1"/>
</dbReference>
<evidence type="ECO:0000256" key="1">
    <source>
        <dbReference type="SAM" id="Phobius"/>
    </source>
</evidence>
<dbReference type="AlphaFoldDB" id="A0A543PU31"/>
<dbReference type="SUPFAM" id="SSF53300">
    <property type="entry name" value="vWA-like"/>
    <property type="match status" value="1"/>
</dbReference>
<keyword evidence="1" id="KW-1133">Transmembrane helix</keyword>
<dbReference type="Proteomes" id="UP000320085">
    <property type="component" value="Unassembled WGS sequence"/>
</dbReference>
<keyword evidence="1" id="KW-0812">Transmembrane</keyword>
<evidence type="ECO:0000313" key="3">
    <source>
        <dbReference type="EMBL" id="TQN47595.1"/>
    </source>
</evidence>
<name>A0A543PU31_9MICO</name>
<evidence type="ECO:0000313" key="4">
    <source>
        <dbReference type="Proteomes" id="UP000320085"/>
    </source>
</evidence>
<comment type="caution">
    <text evidence="3">The sequence shown here is derived from an EMBL/GenBank/DDBJ whole genome shotgun (WGS) entry which is preliminary data.</text>
</comment>
<feature type="domain" description="VWFA" evidence="2">
    <location>
        <begin position="101"/>
        <end position="286"/>
    </location>
</feature>
<dbReference type="PROSITE" id="PS50234">
    <property type="entry name" value="VWFA"/>
    <property type="match status" value="1"/>
</dbReference>
<dbReference type="SMART" id="SM00327">
    <property type="entry name" value="VWA"/>
    <property type="match status" value="1"/>
</dbReference>
<dbReference type="OrthoDB" id="4623238at2"/>
<organism evidence="3 4">
    <name type="scientific">Humibacillus xanthopallidus</name>
    <dbReference type="NCBI Taxonomy" id="412689"/>
    <lineage>
        <taxon>Bacteria</taxon>
        <taxon>Bacillati</taxon>
        <taxon>Actinomycetota</taxon>
        <taxon>Actinomycetes</taxon>
        <taxon>Micrococcales</taxon>
        <taxon>Intrasporangiaceae</taxon>
        <taxon>Humibacillus</taxon>
    </lineage>
</organism>
<sequence length="329" mass="34831">MELTGLDLRFPAVLTVGLLVAVVATAAVVRHLSRRSARATSAVANSSALTALPEYRRALRTHRIRMAVLAASAVLLGGAALVGAARPLDTTIERPETRNRDIMLCLDISGSMAAYDAELVSTFKRLVTRFEGERIGLVIFNSSAATVFPLTDDYDFINEELDVAGRALAGEPDLESFFAGTFNGRGTSLIGDGLATCVSSFDRVDTQRPRSLVFATDNHLAGRPIIDVVEAGELAKAKGVRVYGLNPEEDGVDREAVEMRQVVEGTAGRYFAMSDTSAIGGIVDAVQAQEAALIDSSARALQTDNPGVPIALAGLGLVGVVGASRRWRS</sequence>
<dbReference type="InterPro" id="IPR002035">
    <property type="entry name" value="VWF_A"/>
</dbReference>
<protein>
    <submittedName>
        <fullName evidence="3">von Willebrand factor type A domain-containing protein</fullName>
    </submittedName>
</protein>
<dbReference type="EMBL" id="VFQF01000001">
    <property type="protein sequence ID" value="TQN47595.1"/>
    <property type="molecule type" value="Genomic_DNA"/>
</dbReference>
<feature type="transmembrane region" description="Helical" evidence="1">
    <location>
        <begin position="12"/>
        <end position="29"/>
    </location>
</feature>